<evidence type="ECO:0000313" key="4">
    <source>
        <dbReference type="Proteomes" id="UP000722791"/>
    </source>
</evidence>
<dbReference type="InterPro" id="IPR000719">
    <property type="entry name" value="Prot_kinase_dom"/>
</dbReference>
<organism evidence="3 4">
    <name type="scientific">Volvox reticuliferus</name>
    <dbReference type="NCBI Taxonomy" id="1737510"/>
    <lineage>
        <taxon>Eukaryota</taxon>
        <taxon>Viridiplantae</taxon>
        <taxon>Chlorophyta</taxon>
        <taxon>core chlorophytes</taxon>
        <taxon>Chlorophyceae</taxon>
        <taxon>CS clade</taxon>
        <taxon>Chlamydomonadales</taxon>
        <taxon>Volvocaceae</taxon>
        <taxon>Volvox</taxon>
    </lineage>
</organism>
<dbReference type="SUPFAM" id="SSF56112">
    <property type="entry name" value="Protein kinase-like (PK-like)"/>
    <property type="match status" value="1"/>
</dbReference>
<dbReference type="PANTHER" id="PTHR44329:SF214">
    <property type="entry name" value="PROTEIN KINASE DOMAIN-CONTAINING PROTEIN"/>
    <property type="match status" value="1"/>
</dbReference>
<reference evidence="3" key="1">
    <citation type="journal article" date="2021" name="Proc. Natl. Acad. Sci. U.S.A.">
        <title>Three genomes in the algal genus Volvox reveal the fate of a haploid sex-determining region after a transition to homothallism.</title>
        <authorList>
            <person name="Yamamoto K."/>
            <person name="Hamaji T."/>
            <person name="Kawai-Toyooka H."/>
            <person name="Matsuzaki R."/>
            <person name="Takahashi F."/>
            <person name="Nishimura Y."/>
            <person name="Kawachi M."/>
            <person name="Noguchi H."/>
            <person name="Minakuchi Y."/>
            <person name="Umen J.G."/>
            <person name="Toyoda A."/>
            <person name="Nozaki H."/>
        </authorList>
    </citation>
    <scope>NUCLEOTIDE SEQUENCE</scope>
    <source>
        <strain evidence="3">NIES-3785</strain>
    </source>
</reference>
<dbReference type="PROSITE" id="PS50011">
    <property type="entry name" value="PROTEIN_KINASE_DOM"/>
    <property type="match status" value="1"/>
</dbReference>
<evidence type="ECO:0000259" key="2">
    <source>
        <dbReference type="PROSITE" id="PS50011"/>
    </source>
</evidence>
<accession>A0A8J4LM98</accession>
<dbReference type="EMBL" id="BNCQ01000011">
    <property type="protein sequence ID" value="GIM02168.1"/>
    <property type="molecule type" value="Genomic_DNA"/>
</dbReference>
<dbReference type="InterPro" id="IPR011009">
    <property type="entry name" value="Kinase-like_dom_sf"/>
</dbReference>
<comment type="caution">
    <text evidence="3">The sequence shown here is derived from an EMBL/GenBank/DDBJ whole genome shotgun (WGS) entry which is preliminary data.</text>
</comment>
<dbReference type="GO" id="GO:0005524">
    <property type="term" value="F:ATP binding"/>
    <property type="evidence" value="ECO:0007669"/>
    <property type="project" value="InterPro"/>
</dbReference>
<name>A0A8J4LM98_9CHLO</name>
<proteinExistence type="predicted"/>
<feature type="compositionally biased region" description="Low complexity" evidence="1">
    <location>
        <begin position="93"/>
        <end position="127"/>
    </location>
</feature>
<dbReference type="GO" id="GO:0004674">
    <property type="term" value="F:protein serine/threonine kinase activity"/>
    <property type="evidence" value="ECO:0007669"/>
    <property type="project" value="TreeGrafter"/>
</dbReference>
<protein>
    <recommendedName>
        <fullName evidence="2">Protein kinase domain-containing protein</fullName>
    </recommendedName>
</protein>
<dbReference type="Proteomes" id="UP000722791">
    <property type="component" value="Unassembled WGS sequence"/>
</dbReference>
<dbReference type="InterPro" id="IPR051681">
    <property type="entry name" value="Ser/Thr_Kinases-Pseudokinases"/>
</dbReference>
<evidence type="ECO:0000256" key="1">
    <source>
        <dbReference type="SAM" id="MobiDB-lite"/>
    </source>
</evidence>
<gene>
    <name evidence="3" type="ORF">Vretimale_7079</name>
</gene>
<dbReference type="Gene3D" id="1.10.510.10">
    <property type="entry name" value="Transferase(Phosphotransferase) domain 1"/>
    <property type="match status" value="1"/>
</dbReference>
<evidence type="ECO:0000313" key="3">
    <source>
        <dbReference type="EMBL" id="GIM02168.1"/>
    </source>
</evidence>
<feature type="region of interest" description="Disordered" evidence="1">
    <location>
        <begin position="87"/>
        <end position="127"/>
    </location>
</feature>
<dbReference type="Pfam" id="PF07714">
    <property type="entry name" value="PK_Tyr_Ser-Thr"/>
    <property type="match status" value="1"/>
</dbReference>
<dbReference type="AlphaFoldDB" id="A0A8J4LM98"/>
<sequence>MAPEHLSVGRISRATDVYSFGIVLWEMLTQQSPYSGSLELAWPSDLHPPMDEVVALGRRCSSRDPACRPGFQEVMLGLVRLEGLLRNNHHHQQQQQLQQQQQQQQQQLQQQQRQRQQPQRQRQPQRS</sequence>
<dbReference type="PANTHER" id="PTHR44329">
    <property type="entry name" value="SERINE/THREONINE-PROTEIN KINASE TNNI3K-RELATED"/>
    <property type="match status" value="1"/>
</dbReference>
<dbReference type="InterPro" id="IPR001245">
    <property type="entry name" value="Ser-Thr/Tyr_kinase_cat_dom"/>
</dbReference>
<feature type="domain" description="Protein kinase" evidence="2">
    <location>
        <begin position="1"/>
        <end position="85"/>
    </location>
</feature>